<protein>
    <submittedName>
        <fullName evidence="2">Uncharacterized protein</fullName>
    </submittedName>
</protein>
<sequence length="374" mass="41587">MMTVPWKQEINFASALLLHSCITVFLKEVGNSLAILQHLATRGKRKSGTDTSIVLDGYTSIFSKDHDGELAELYFTNTGIILLMVSLASAIAMNLALPIVVLNIMIAATFGLAFIASALVACRRKSFVMPIMALRRAGRFIWSDTPDYITFRSIAILELVFMKARLAAADVQTQQTMLKRLLDSEYVFLHSNSAPAVLTPPPPLEHQRIVSFTSTQHLFVMLCKTAIGHADGSVCGVSGPATIPVPNLDGFFVDEAEQYGYRIYRVSPVLLALEDCGQTMVQKRMERTPTKERKGLPALFTNFIAWTHGVLLRRLGRHRVVWMMRVEGKGSKGTYWRGNVNLVTGLKKAYLENRAEFQCVSGSSENQVSREIVR</sequence>
<keyword evidence="3" id="KW-1185">Reference proteome</keyword>
<dbReference type="Proteomes" id="UP000799423">
    <property type="component" value="Unassembled WGS sequence"/>
</dbReference>
<gene>
    <name evidence="2" type="ORF">T440DRAFT_544349</name>
</gene>
<organism evidence="2 3">
    <name type="scientific">Plenodomus tracheiphilus IPT5</name>
    <dbReference type="NCBI Taxonomy" id="1408161"/>
    <lineage>
        <taxon>Eukaryota</taxon>
        <taxon>Fungi</taxon>
        <taxon>Dikarya</taxon>
        <taxon>Ascomycota</taxon>
        <taxon>Pezizomycotina</taxon>
        <taxon>Dothideomycetes</taxon>
        <taxon>Pleosporomycetidae</taxon>
        <taxon>Pleosporales</taxon>
        <taxon>Pleosporineae</taxon>
        <taxon>Leptosphaeriaceae</taxon>
        <taxon>Plenodomus</taxon>
    </lineage>
</organism>
<keyword evidence="1" id="KW-1133">Transmembrane helix</keyword>
<evidence type="ECO:0000313" key="2">
    <source>
        <dbReference type="EMBL" id="KAF2854158.1"/>
    </source>
</evidence>
<evidence type="ECO:0000313" key="3">
    <source>
        <dbReference type="Proteomes" id="UP000799423"/>
    </source>
</evidence>
<proteinExistence type="predicted"/>
<accession>A0A6A7BJ86</accession>
<keyword evidence="1" id="KW-0812">Transmembrane</keyword>
<dbReference type="OrthoDB" id="3782562at2759"/>
<keyword evidence="1" id="KW-0472">Membrane</keyword>
<dbReference type="AlphaFoldDB" id="A0A6A7BJ86"/>
<name>A0A6A7BJ86_9PLEO</name>
<evidence type="ECO:0000256" key="1">
    <source>
        <dbReference type="SAM" id="Phobius"/>
    </source>
</evidence>
<feature type="transmembrane region" description="Helical" evidence="1">
    <location>
        <begin position="99"/>
        <end position="122"/>
    </location>
</feature>
<dbReference type="EMBL" id="MU006293">
    <property type="protein sequence ID" value="KAF2854158.1"/>
    <property type="molecule type" value="Genomic_DNA"/>
</dbReference>
<reference evidence="2" key="1">
    <citation type="submission" date="2020-01" db="EMBL/GenBank/DDBJ databases">
        <authorList>
            <consortium name="DOE Joint Genome Institute"/>
            <person name="Haridas S."/>
            <person name="Albert R."/>
            <person name="Binder M."/>
            <person name="Bloem J."/>
            <person name="Labutti K."/>
            <person name="Salamov A."/>
            <person name="Andreopoulos B."/>
            <person name="Baker S.E."/>
            <person name="Barry K."/>
            <person name="Bills G."/>
            <person name="Bluhm B.H."/>
            <person name="Cannon C."/>
            <person name="Castanera R."/>
            <person name="Culley D.E."/>
            <person name="Daum C."/>
            <person name="Ezra D."/>
            <person name="Gonzalez J.B."/>
            <person name="Henrissat B."/>
            <person name="Kuo A."/>
            <person name="Liang C."/>
            <person name="Lipzen A."/>
            <person name="Lutzoni F."/>
            <person name="Magnuson J."/>
            <person name="Mondo S."/>
            <person name="Nolan M."/>
            <person name="Ohm R."/>
            <person name="Pangilinan J."/>
            <person name="Park H.-J."/>
            <person name="Ramirez L."/>
            <person name="Alfaro M."/>
            <person name="Sun H."/>
            <person name="Tritt A."/>
            <person name="Yoshinaga Y."/>
            <person name="Zwiers L.-H."/>
            <person name="Turgeon B.G."/>
            <person name="Goodwin S.B."/>
            <person name="Spatafora J.W."/>
            <person name="Crous P.W."/>
            <person name="Grigoriev I.V."/>
        </authorList>
    </citation>
    <scope>NUCLEOTIDE SEQUENCE</scope>
    <source>
        <strain evidence="2">IPT5</strain>
    </source>
</reference>
<feature type="transmembrane region" description="Helical" evidence="1">
    <location>
        <begin position="73"/>
        <end position="93"/>
    </location>
</feature>